<sequence length="44" mass="5303">MYKLELKDIEAINIEKLLFHCKKRNISAEVIRSFYQSERSQSNE</sequence>
<dbReference type="Proteomes" id="UP001296943">
    <property type="component" value="Unassembled WGS sequence"/>
</dbReference>
<gene>
    <name evidence="1" type="ORF">JOC48_002067</name>
</gene>
<accession>A0ABS2N0A7</accession>
<keyword evidence="2" id="KW-1185">Reference proteome</keyword>
<name>A0ABS2N0A7_9BACI</name>
<dbReference type="EMBL" id="JAFBDR010000009">
    <property type="protein sequence ID" value="MBM7571571.1"/>
    <property type="molecule type" value="Genomic_DNA"/>
</dbReference>
<evidence type="ECO:0000313" key="1">
    <source>
        <dbReference type="EMBL" id="MBM7571571.1"/>
    </source>
</evidence>
<proteinExistence type="predicted"/>
<reference evidence="1 2" key="1">
    <citation type="submission" date="2021-01" db="EMBL/GenBank/DDBJ databases">
        <title>Genomic Encyclopedia of Type Strains, Phase IV (KMG-IV): sequencing the most valuable type-strain genomes for metagenomic binning, comparative biology and taxonomic classification.</title>
        <authorList>
            <person name="Goeker M."/>
        </authorList>
    </citation>
    <scope>NUCLEOTIDE SEQUENCE [LARGE SCALE GENOMIC DNA]</scope>
    <source>
        <strain evidence="1 2">DSM 23711</strain>
    </source>
</reference>
<comment type="caution">
    <text evidence="1">The sequence shown here is derived from an EMBL/GenBank/DDBJ whole genome shotgun (WGS) entry which is preliminary data.</text>
</comment>
<evidence type="ECO:0000313" key="2">
    <source>
        <dbReference type="Proteomes" id="UP001296943"/>
    </source>
</evidence>
<organism evidence="1 2">
    <name type="scientific">Aquibacillus albus</name>
    <dbReference type="NCBI Taxonomy" id="1168171"/>
    <lineage>
        <taxon>Bacteria</taxon>
        <taxon>Bacillati</taxon>
        <taxon>Bacillota</taxon>
        <taxon>Bacilli</taxon>
        <taxon>Bacillales</taxon>
        <taxon>Bacillaceae</taxon>
        <taxon>Aquibacillus</taxon>
    </lineage>
</organism>
<protein>
    <submittedName>
        <fullName evidence="1">Acetyltransferase</fullName>
    </submittedName>
</protein>